<dbReference type="InterPro" id="IPR003400">
    <property type="entry name" value="ExbD"/>
</dbReference>
<dbReference type="EMBL" id="CP025704">
    <property type="protein sequence ID" value="AUN99294.1"/>
    <property type="molecule type" value="Genomic_DNA"/>
</dbReference>
<dbReference type="Pfam" id="PF02472">
    <property type="entry name" value="ExbD"/>
    <property type="match status" value="1"/>
</dbReference>
<dbReference type="PANTHER" id="PTHR30558:SF7">
    <property type="entry name" value="TOL-PAL SYSTEM PROTEIN TOLR"/>
    <property type="match status" value="1"/>
</dbReference>
<sequence length="138" mass="15146">MGFSTGKKKGAISDINVTPLVDVMLVLLVIFMVTAPLMLNGIKLDLPKTKEVNPVNLNATQVIVSISKSEEFFLGKDKMLLGELVPEIQKQFKANNTDTVFLRADFGLAYGKVARLMSHLKRGGIQKIALVTVTEDKK</sequence>
<comment type="subcellular location">
    <subcellularLocation>
        <location evidence="1">Cell membrane</location>
        <topology evidence="1">Single-pass membrane protein</topology>
    </subcellularLocation>
    <subcellularLocation>
        <location evidence="7">Cell membrane</location>
        <topology evidence="7">Single-pass type II membrane protein</topology>
    </subcellularLocation>
</comment>
<name>A0A2K9NX01_BACTC</name>
<dbReference type="PANTHER" id="PTHR30558">
    <property type="entry name" value="EXBD MEMBRANE COMPONENT OF PMF-DRIVEN MACROMOLECULE IMPORT SYSTEM"/>
    <property type="match status" value="1"/>
</dbReference>
<dbReference type="GO" id="GO:0022857">
    <property type="term" value="F:transmembrane transporter activity"/>
    <property type="evidence" value="ECO:0007669"/>
    <property type="project" value="InterPro"/>
</dbReference>
<evidence type="ECO:0000256" key="1">
    <source>
        <dbReference type="ARBA" id="ARBA00004162"/>
    </source>
</evidence>
<dbReference type="AlphaFoldDB" id="A0A2K9NX01"/>
<keyword evidence="4 7" id="KW-0812">Transmembrane</keyword>
<evidence type="ECO:0000256" key="6">
    <source>
        <dbReference type="ARBA" id="ARBA00023136"/>
    </source>
</evidence>
<proteinExistence type="inferred from homology"/>
<reference evidence="8 9" key="1">
    <citation type="submission" date="2018-01" db="EMBL/GenBank/DDBJ databases">
        <title>Complete genome sequence of Bacteriovorax stolpii DSM12778.</title>
        <authorList>
            <person name="Tang B."/>
            <person name="Chang J."/>
        </authorList>
    </citation>
    <scope>NUCLEOTIDE SEQUENCE [LARGE SCALE GENOMIC DNA]</scope>
    <source>
        <strain evidence="8 9">DSM 12778</strain>
    </source>
</reference>
<gene>
    <name evidence="8" type="ORF">C0V70_14505</name>
</gene>
<accession>A0A2K9NX01</accession>
<evidence type="ECO:0000256" key="3">
    <source>
        <dbReference type="ARBA" id="ARBA00022475"/>
    </source>
</evidence>
<keyword evidence="5" id="KW-1133">Transmembrane helix</keyword>
<dbReference type="KEGG" id="bsto:C0V70_14505"/>
<dbReference type="Gene3D" id="3.30.420.270">
    <property type="match status" value="1"/>
</dbReference>
<keyword evidence="3" id="KW-1003">Cell membrane</keyword>
<dbReference type="RefSeq" id="WP_102244585.1">
    <property type="nucleotide sequence ID" value="NZ_CP025704.1"/>
</dbReference>
<dbReference type="OrthoDB" id="5293923at2"/>
<evidence type="ECO:0000256" key="2">
    <source>
        <dbReference type="ARBA" id="ARBA00005811"/>
    </source>
</evidence>
<evidence type="ECO:0000313" key="8">
    <source>
        <dbReference type="EMBL" id="AUN99294.1"/>
    </source>
</evidence>
<dbReference type="Proteomes" id="UP000235584">
    <property type="component" value="Chromosome"/>
</dbReference>
<keyword evidence="7" id="KW-0813">Transport</keyword>
<keyword evidence="7" id="KW-0653">Protein transport</keyword>
<dbReference type="GO" id="GO:0015031">
    <property type="term" value="P:protein transport"/>
    <property type="evidence" value="ECO:0007669"/>
    <property type="project" value="UniProtKB-KW"/>
</dbReference>
<keyword evidence="6" id="KW-0472">Membrane</keyword>
<comment type="similarity">
    <text evidence="2 7">Belongs to the ExbD/TolR family.</text>
</comment>
<evidence type="ECO:0000256" key="5">
    <source>
        <dbReference type="ARBA" id="ARBA00022989"/>
    </source>
</evidence>
<protein>
    <submittedName>
        <fullName evidence="8">Uncharacterized protein</fullName>
    </submittedName>
</protein>
<evidence type="ECO:0000256" key="4">
    <source>
        <dbReference type="ARBA" id="ARBA00022692"/>
    </source>
</evidence>
<keyword evidence="9" id="KW-1185">Reference proteome</keyword>
<evidence type="ECO:0000313" key="9">
    <source>
        <dbReference type="Proteomes" id="UP000235584"/>
    </source>
</evidence>
<evidence type="ECO:0000256" key="7">
    <source>
        <dbReference type="RuleBase" id="RU003879"/>
    </source>
</evidence>
<dbReference type="GO" id="GO:0005886">
    <property type="term" value="C:plasma membrane"/>
    <property type="evidence" value="ECO:0007669"/>
    <property type="project" value="UniProtKB-SubCell"/>
</dbReference>
<organism evidence="8 9">
    <name type="scientific">Bacteriovorax stolpii</name>
    <name type="common">Bdellovibrio stolpii</name>
    <dbReference type="NCBI Taxonomy" id="960"/>
    <lineage>
        <taxon>Bacteria</taxon>
        <taxon>Pseudomonadati</taxon>
        <taxon>Bdellovibrionota</taxon>
        <taxon>Bacteriovoracia</taxon>
        <taxon>Bacteriovoracales</taxon>
        <taxon>Bacteriovoracaceae</taxon>
        <taxon>Bacteriovorax</taxon>
    </lineage>
</organism>